<dbReference type="Pfam" id="PF16326">
    <property type="entry name" value="ABC_tran_CTD"/>
    <property type="match status" value="1"/>
</dbReference>
<evidence type="ECO:0000256" key="4">
    <source>
        <dbReference type="ARBA" id="ARBA00022840"/>
    </source>
</evidence>
<dbReference type="SUPFAM" id="SSF52540">
    <property type="entry name" value="P-loop containing nucleoside triphosphate hydrolases"/>
    <property type="match status" value="2"/>
</dbReference>
<evidence type="ECO:0000256" key="3">
    <source>
        <dbReference type="ARBA" id="ARBA00022741"/>
    </source>
</evidence>
<dbReference type="InterPro" id="IPR027417">
    <property type="entry name" value="P-loop_NTPase"/>
</dbReference>
<dbReference type="InterPro" id="IPR017871">
    <property type="entry name" value="ABC_transporter-like_CS"/>
</dbReference>
<evidence type="ECO:0000313" key="8">
    <source>
        <dbReference type="Proteomes" id="UP000186002"/>
    </source>
</evidence>
<organism evidence="7 8">
    <name type="scientific">Roseibium suaedae</name>
    <dbReference type="NCBI Taxonomy" id="735517"/>
    <lineage>
        <taxon>Bacteria</taxon>
        <taxon>Pseudomonadati</taxon>
        <taxon>Pseudomonadota</taxon>
        <taxon>Alphaproteobacteria</taxon>
        <taxon>Hyphomicrobiales</taxon>
        <taxon>Stappiaceae</taxon>
        <taxon>Roseibium</taxon>
    </lineage>
</organism>
<dbReference type="SMART" id="SM00382">
    <property type="entry name" value="AAA"/>
    <property type="match status" value="2"/>
</dbReference>
<dbReference type="GO" id="GO:0016887">
    <property type="term" value="F:ATP hydrolysis activity"/>
    <property type="evidence" value="ECO:0007669"/>
    <property type="project" value="InterPro"/>
</dbReference>
<dbReference type="InterPro" id="IPR032524">
    <property type="entry name" value="ABC_tran_C"/>
</dbReference>
<dbReference type="GO" id="GO:0005524">
    <property type="term" value="F:ATP binding"/>
    <property type="evidence" value="ECO:0007669"/>
    <property type="project" value="UniProtKB-KW"/>
</dbReference>
<reference evidence="7 8" key="1">
    <citation type="submission" date="2016-11" db="EMBL/GenBank/DDBJ databases">
        <authorList>
            <person name="Jaros S."/>
            <person name="Januszkiewicz K."/>
            <person name="Wedrychowicz H."/>
        </authorList>
    </citation>
    <scope>NUCLEOTIDE SEQUENCE [LARGE SCALE GENOMIC DNA]</scope>
    <source>
        <strain evidence="7 8">DSM 22153</strain>
    </source>
</reference>
<gene>
    <name evidence="7" type="ORF">SAMN05444272_3145</name>
</gene>
<dbReference type="EMBL" id="FRBW01000003">
    <property type="protein sequence ID" value="SHM75235.1"/>
    <property type="molecule type" value="Genomic_DNA"/>
</dbReference>
<dbReference type="Proteomes" id="UP000186002">
    <property type="component" value="Unassembled WGS sequence"/>
</dbReference>
<dbReference type="AlphaFoldDB" id="A0A1M7LB43"/>
<evidence type="ECO:0000256" key="5">
    <source>
        <dbReference type="SAM" id="MobiDB-lite"/>
    </source>
</evidence>
<dbReference type="PROSITE" id="PS00211">
    <property type="entry name" value="ABC_TRANSPORTER_1"/>
    <property type="match status" value="2"/>
</dbReference>
<keyword evidence="3" id="KW-0547">Nucleotide-binding</keyword>
<dbReference type="Pfam" id="PF00005">
    <property type="entry name" value="ABC_tran"/>
    <property type="match status" value="2"/>
</dbReference>
<evidence type="ECO:0000313" key="7">
    <source>
        <dbReference type="EMBL" id="SHM75235.1"/>
    </source>
</evidence>
<dbReference type="Pfam" id="PF12848">
    <property type="entry name" value="ABC_tran_Xtn"/>
    <property type="match status" value="1"/>
</dbReference>
<proteinExistence type="inferred from homology"/>
<keyword evidence="2" id="KW-0677">Repeat</keyword>
<dbReference type="Gene3D" id="1.10.287.380">
    <property type="entry name" value="Valyl-tRNA synthetase, C-terminal domain"/>
    <property type="match status" value="1"/>
</dbReference>
<dbReference type="InterPro" id="IPR037118">
    <property type="entry name" value="Val-tRNA_synth_C_sf"/>
</dbReference>
<dbReference type="GO" id="GO:0003677">
    <property type="term" value="F:DNA binding"/>
    <property type="evidence" value="ECO:0007669"/>
    <property type="project" value="InterPro"/>
</dbReference>
<dbReference type="InterPro" id="IPR050611">
    <property type="entry name" value="ABCF"/>
</dbReference>
<accession>A0A1M7LB43</accession>
<dbReference type="FunFam" id="3.40.50.300:FF:000011">
    <property type="entry name" value="Putative ABC transporter ATP-binding component"/>
    <property type="match status" value="1"/>
</dbReference>
<evidence type="ECO:0000256" key="1">
    <source>
        <dbReference type="ARBA" id="ARBA00005417"/>
    </source>
</evidence>
<sequence length="630" mass="69994">MLQISDLTFRIAGRTLIENASVTLPARTKTGLVGRNGTGKSTLFKIITGDLVPESGTVQIPKQSRIGQVAQEAPGTEQTLMEVVLAADTERTALLAEAETAKDPQRIGEIHMRLADINSHTAEARAGAILSGLGFDAEAQQRPCSAFSGGWRMRVALAAVLFSEPDLLLLDEPTNYLDLEGTMWLENYVSRYPHQVLLISHDRDLLNKAVDSIVHLDQGKLTFYRGGYDSFDRQRRETMILQQKAKEKQDVQRKHMQAFVDRFRAKASKARQAQSRLKMLEKLQPIAALTEESSTPIHFPDPKGRLAPPIIKLEGVSVGYDGKAILRNLTVNVQPDDRIALLGANGNGKSTFAKLLSNRLDAMGGEITKATKLNIAFFAQHQMDELRPAENAIDHVRSLMPTSSEAQVRARVARFGLPTEKMMTPAKDLSGGEKARLLLGLATFDGPNLIILDEPTNHLDIDSREALVMALNEYQGAVILISHDRHLVEACADQLWLVGNGGVSAYDGDMDDYRDLIIKGPDAKKKTKASDEAKQQEKAPVKPTEKRKEAAVKRTELKPLRKRIDEAEKEIARLQKKLEMIDQELADPGFYMADPTRAQKFAKERAFCEKKLIKTEEEWLELSSEYESAN</sequence>
<keyword evidence="4 7" id="KW-0067">ATP-binding</keyword>
<dbReference type="PANTHER" id="PTHR19211:SF14">
    <property type="entry name" value="ATP-BINDING CASSETTE SUB-FAMILY F MEMBER 1"/>
    <property type="match status" value="1"/>
</dbReference>
<protein>
    <submittedName>
        <fullName evidence="7">ATP-binding cassette, subfamily F, member 3</fullName>
    </submittedName>
</protein>
<dbReference type="OrthoDB" id="9808609at2"/>
<evidence type="ECO:0000259" key="6">
    <source>
        <dbReference type="PROSITE" id="PS50893"/>
    </source>
</evidence>
<feature type="domain" description="ABC transporter" evidence="6">
    <location>
        <begin position="2"/>
        <end position="243"/>
    </location>
</feature>
<dbReference type="CDD" id="cd03221">
    <property type="entry name" value="ABCF_EF-3"/>
    <property type="match status" value="2"/>
</dbReference>
<name>A0A1M7LB43_9HYPH</name>
<dbReference type="PANTHER" id="PTHR19211">
    <property type="entry name" value="ATP-BINDING TRANSPORT PROTEIN-RELATED"/>
    <property type="match status" value="1"/>
</dbReference>
<dbReference type="InterPro" id="IPR003593">
    <property type="entry name" value="AAA+_ATPase"/>
</dbReference>
<dbReference type="STRING" id="735517.SAMN05444272_3145"/>
<dbReference type="PROSITE" id="PS50893">
    <property type="entry name" value="ABC_TRANSPORTER_2"/>
    <property type="match status" value="2"/>
</dbReference>
<keyword evidence="8" id="KW-1185">Reference proteome</keyword>
<evidence type="ECO:0000256" key="2">
    <source>
        <dbReference type="ARBA" id="ARBA00022737"/>
    </source>
</evidence>
<feature type="domain" description="ABC transporter" evidence="6">
    <location>
        <begin position="311"/>
        <end position="525"/>
    </location>
</feature>
<dbReference type="Gene3D" id="3.40.50.300">
    <property type="entry name" value="P-loop containing nucleotide triphosphate hydrolases"/>
    <property type="match status" value="2"/>
</dbReference>
<comment type="similarity">
    <text evidence="1">Belongs to the ABC transporter superfamily.</text>
</comment>
<dbReference type="RefSeq" id="WP_073014253.1">
    <property type="nucleotide sequence ID" value="NZ_FRBW01000003.1"/>
</dbReference>
<dbReference type="InterPro" id="IPR032781">
    <property type="entry name" value="ABC_tran_Xtn"/>
</dbReference>
<feature type="region of interest" description="Disordered" evidence="5">
    <location>
        <begin position="524"/>
        <end position="552"/>
    </location>
</feature>
<dbReference type="InterPro" id="IPR003439">
    <property type="entry name" value="ABC_transporter-like_ATP-bd"/>
</dbReference>